<feature type="region of interest" description="Disordered" evidence="1">
    <location>
        <begin position="243"/>
        <end position="265"/>
    </location>
</feature>
<feature type="domain" description="Rhamnogalacturonase A/B/Epimerase-like pectate lyase" evidence="2">
    <location>
        <begin position="561"/>
        <end position="716"/>
    </location>
</feature>
<feature type="region of interest" description="Disordered" evidence="1">
    <location>
        <begin position="323"/>
        <end position="384"/>
    </location>
</feature>
<comment type="caution">
    <text evidence="3">The sequence shown here is derived from an EMBL/GenBank/DDBJ whole genome shotgun (WGS) entry which is preliminary data.</text>
</comment>
<sequence length="1586" mass="171133">MEEICVNYEKWLNTPRGQARRHRTGQVGNPGPGVPALGQGGLFAYDLNSGSDKRSGDRRDFSCPQGTWARNHPCPEPDQKKIMRHDGEWPFKALEPNTQSNVIQHKRDKADNIIERSYIRYTCDEFPPATFVEGGSGWPSNEAPMVRAETRCVPMRCMRTQQDYWEAPLPGSGVKAEQDWQGNAHGKLRDQLIKVAQVRGFNVNLDQDVILFQAAMVRAPNTGVAATVTTFSDTGVSVALPGETRRTYQNGKRSPEEGDGPLPEFQYDPEALQALLASLNATTDHVLANETHAAMPGMPILGGPVTDLNAALRYRSELGDARWSDGGSDDLEATGFNHSTVGSSARSRSPAPSTAVDVPKRRGAKNPRTAAPSTPLLKNATSSSVADARRLVRAAIAKSAALNRDRLAHPRRNRYGLKPGTQLGGGLTSPERRRRSLHQRPRRAGGDERPLLVIDEATAAAAALVAEADAAGFAGVNATRFPANGTLHHKRAGGGSYWMEHLERKGTVPWGDDPGYKIFRNVLDYGAVGDGVTDDTKAITKAMNEGHRCGENCNGSTTKNAISWPTLTASGSFVGLGVLSADEYTGGQEGAEQWYINTANFYRQIRNLRIDLRQAAPEQDVSGIHWQVAQATSIQNVEIVAAAGSTTQTGIFAENGSGGVLSDITFRGGKVGLYGGEQQFTAQRLAFDGCATGVQVIWDWGWVWKSITMTNVDVGFRLLAAEGGAGTIGSAAFYDSTFRGVGTAVLIAPPSAAVGSGSTGVVVENVEFEGVGRAVGDTSGATLLAPAAKVDHWALGPVYAPDRQFSNGASFGTYERQPGLLDDSGRYFERAKPQYEDKSVGDFVHVKDFGAKGDGVSDDTVAFQKAVDASVGKILFVDAGSYILRSTVRIHSGCKIVGETWSQLVAAGPFYEDAGTPRVMLQVGNPREIGDVEMQDLIFTTQGPTAGAILVQWNMRAASPGLAALWDCHVRIGGATGTKLGSDECPALTSGMPQGCNAGSLMMHITEGASGYFENMWLWVADHMIDDPLLDDPANDMTMASIFVARGLLIESTDPVWLYGTASEHAVFYQYNFHNARNIFAGLLQTESPYFQPTPPPPAPFQDVLGKLPGDPDYSCAAGDEFNGCDESWSIIMRGSANIFVAGAGLYTWFSTYSQSCIDGHTCQKVLVLLSENYNNVRFQNLVTIGAKYMAVMEGQGISALDNLNVNTHPSWSQISVLDVRGNGKDFHELYWIDPKIWDMEQPAFTCAPPCRVKIPPWTKATTTIDYPVLTVTQGATPSYVFAPPVVVSKWFFEDVTLEAGADALQRRQAFTDFYPVPATVSAWPAVTYTGAAGGLETTRADVPFPTPTIGPGANAPPEGNWPQKPVRPIVGRGVAPLVVECAYGAPSCQGWQPDIQFGEMGGAPWDSDPDPLGELGDDAYVTCEAPSSSTSTTSTQATATTTEAPPEESPLERGHARQNRAPGCYNRGKAASHERLENAVNSFCRYLGSGRGSGLQTRDVVAGEGGRPVFRDEVFRTQTEPFNDNLEVVLEFQQFDGCEWDFSFDECKRYLMIPIDSCDCNGVNGKHGGTVENNCYRWRIDPNSS</sequence>
<evidence type="ECO:0000313" key="4">
    <source>
        <dbReference type="Proteomes" id="UP001392437"/>
    </source>
</evidence>
<feature type="region of interest" description="Disordered" evidence="1">
    <location>
        <begin position="1425"/>
        <end position="1463"/>
    </location>
</feature>
<keyword evidence="4" id="KW-1185">Reference proteome</keyword>
<dbReference type="PANTHER" id="PTHR33928:SF2">
    <property type="entry name" value="PECTATE LYASE SUPERFAMILY PROTEIN DOMAIN-CONTAINING PROTEIN-RELATED"/>
    <property type="match status" value="1"/>
</dbReference>
<evidence type="ECO:0000313" key="3">
    <source>
        <dbReference type="EMBL" id="KAK8131866.1"/>
    </source>
</evidence>
<organism evidence="3 4">
    <name type="scientific">Apiospora kogelbergensis</name>
    <dbReference type="NCBI Taxonomy" id="1337665"/>
    <lineage>
        <taxon>Eukaryota</taxon>
        <taxon>Fungi</taxon>
        <taxon>Dikarya</taxon>
        <taxon>Ascomycota</taxon>
        <taxon>Pezizomycotina</taxon>
        <taxon>Sordariomycetes</taxon>
        <taxon>Xylariomycetidae</taxon>
        <taxon>Amphisphaeriales</taxon>
        <taxon>Apiosporaceae</taxon>
        <taxon>Apiospora</taxon>
    </lineage>
</organism>
<dbReference type="SUPFAM" id="SSF51126">
    <property type="entry name" value="Pectin lyase-like"/>
    <property type="match status" value="2"/>
</dbReference>
<protein>
    <submittedName>
        <fullName evidence="3">Pectin lyase fold/virulence factor</fullName>
    </submittedName>
</protein>
<dbReference type="Gene3D" id="2.160.20.10">
    <property type="entry name" value="Single-stranded right-handed beta-helix, Pectin lyase-like"/>
    <property type="match status" value="3"/>
</dbReference>
<accession>A0AAW0RAR6</accession>
<dbReference type="EMBL" id="JAQQWP010000001">
    <property type="protein sequence ID" value="KAK8131866.1"/>
    <property type="molecule type" value="Genomic_DNA"/>
</dbReference>
<feature type="compositionally biased region" description="Basic residues" evidence="1">
    <location>
        <begin position="432"/>
        <end position="443"/>
    </location>
</feature>
<dbReference type="InterPro" id="IPR012334">
    <property type="entry name" value="Pectin_lyas_fold"/>
</dbReference>
<feature type="region of interest" description="Disordered" evidence="1">
    <location>
        <begin position="16"/>
        <end position="38"/>
    </location>
</feature>
<gene>
    <name evidence="3" type="ORF">PG999_000039</name>
</gene>
<reference evidence="3 4" key="1">
    <citation type="submission" date="2023-01" db="EMBL/GenBank/DDBJ databases">
        <title>Analysis of 21 Apiospora genomes using comparative genomics revels a genus with tremendous synthesis potential of carbohydrate active enzymes and secondary metabolites.</title>
        <authorList>
            <person name="Sorensen T."/>
        </authorList>
    </citation>
    <scope>NUCLEOTIDE SEQUENCE [LARGE SCALE GENOMIC DNA]</scope>
    <source>
        <strain evidence="3 4">CBS 117206</strain>
    </source>
</reference>
<dbReference type="InterPro" id="IPR039279">
    <property type="entry name" value="QRT3-like"/>
</dbReference>
<dbReference type="GO" id="GO:0004650">
    <property type="term" value="F:polygalacturonase activity"/>
    <property type="evidence" value="ECO:0007669"/>
    <property type="project" value="InterPro"/>
</dbReference>
<dbReference type="PANTHER" id="PTHR33928">
    <property type="entry name" value="POLYGALACTURONASE QRT3"/>
    <property type="match status" value="1"/>
</dbReference>
<dbReference type="InterPro" id="IPR011050">
    <property type="entry name" value="Pectin_lyase_fold/virulence"/>
</dbReference>
<dbReference type="InterPro" id="IPR024535">
    <property type="entry name" value="RHGA/B-epi-like_pectate_lyase"/>
</dbReference>
<name>A0AAW0RAR6_9PEZI</name>
<feature type="compositionally biased region" description="Low complexity" evidence="1">
    <location>
        <begin position="1425"/>
        <end position="1445"/>
    </location>
</feature>
<dbReference type="Pfam" id="PF12708">
    <property type="entry name" value="Pect-lyase_RHGA_epim"/>
    <property type="match status" value="2"/>
</dbReference>
<dbReference type="CDD" id="cd23668">
    <property type="entry name" value="GH55_beta13glucanase-like"/>
    <property type="match status" value="1"/>
</dbReference>
<evidence type="ECO:0000259" key="2">
    <source>
        <dbReference type="Pfam" id="PF12708"/>
    </source>
</evidence>
<dbReference type="GO" id="GO:0016829">
    <property type="term" value="F:lyase activity"/>
    <property type="evidence" value="ECO:0007669"/>
    <property type="project" value="UniProtKB-KW"/>
</dbReference>
<feature type="domain" description="Rhamnogalacturonase A/B/Epimerase-like pectate lyase" evidence="2">
    <location>
        <begin position="843"/>
        <end position="908"/>
    </location>
</feature>
<evidence type="ECO:0000256" key="1">
    <source>
        <dbReference type="SAM" id="MobiDB-lite"/>
    </source>
</evidence>
<proteinExistence type="predicted"/>
<feature type="compositionally biased region" description="Low complexity" evidence="1">
    <location>
        <begin position="343"/>
        <end position="353"/>
    </location>
</feature>
<keyword evidence="3" id="KW-0456">Lyase</keyword>
<dbReference type="Proteomes" id="UP001392437">
    <property type="component" value="Unassembled WGS sequence"/>
</dbReference>
<feature type="region of interest" description="Disordered" evidence="1">
    <location>
        <begin position="405"/>
        <end position="448"/>
    </location>
</feature>